<dbReference type="Gene3D" id="2.120.10.30">
    <property type="entry name" value="TolB, C-terminal domain"/>
    <property type="match status" value="2"/>
</dbReference>
<dbReference type="InterPro" id="IPR001375">
    <property type="entry name" value="Peptidase_S9_cat"/>
</dbReference>
<evidence type="ECO:0000313" key="7">
    <source>
        <dbReference type="Proteomes" id="UP000265801"/>
    </source>
</evidence>
<keyword evidence="2" id="KW-0645">Protease</keyword>
<dbReference type="GO" id="GO:0006508">
    <property type="term" value="P:proteolysis"/>
    <property type="evidence" value="ECO:0007669"/>
    <property type="project" value="UniProtKB-KW"/>
</dbReference>
<dbReference type="SUPFAM" id="SSF82171">
    <property type="entry name" value="DPP6 N-terminal domain-like"/>
    <property type="match status" value="1"/>
</dbReference>
<dbReference type="FunFam" id="3.40.50.1820:FF:000028">
    <property type="entry name" value="S9 family peptidase"/>
    <property type="match status" value="1"/>
</dbReference>
<evidence type="ECO:0000256" key="2">
    <source>
        <dbReference type="ARBA" id="ARBA00022670"/>
    </source>
</evidence>
<dbReference type="GO" id="GO:0004252">
    <property type="term" value="F:serine-type endopeptidase activity"/>
    <property type="evidence" value="ECO:0007669"/>
    <property type="project" value="TreeGrafter"/>
</dbReference>
<evidence type="ECO:0000256" key="1">
    <source>
        <dbReference type="ARBA" id="ARBA00010040"/>
    </source>
</evidence>
<keyword evidence="4" id="KW-0720">Serine protease</keyword>
<evidence type="ECO:0000313" key="6">
    <source>
        <dbReference type="EMBL" id="RIW35322.1"/>
    </source>
</evidence>
<dbReference type="InterPro" id="IPR011042">
    <property type="entry name" value="6-blade_b-propeller_TolB-like"/>
</dbReference>
<evidence type="ECO:0000256" key="4">
    <source>
        <dbReference type="ARBA" id="ARBA00022825"/>
    </source>
</evidence>
<keyword evidence="7" id="KW-1185">Reference proteome</keyword>
<dbReference type="InterPro" id="IPR011659">
    <property type="entry name" value="WD40"/>
</dbReference>
<dbReference type="AlphaFoldDB" id="A0A3A1R4H9"/>
<dbReference type="Gene3D" id="3.40.50.1820">
    <property type="entry name" value="alpha/beta hydrolase"/>
    <property type="match status" value="1"/>
</dbReference>
<comment type="caution">
    <text evidence="6">The sequence shown here is derived from an EMBL/GenBank/DDBJ whole genome shotgun (WGS) entry which is preliminary data.</text>
</comment>
<evidence type="ECO:0000259" key="5">
    <source>
        <dbReference type="Pfam" id="PF00326"/>
    </source>
</evidence>
<dbReference type="SUPFAM" id="SSF53474">
    <property type="entry name" value="alpha/beta-Hydrolases"/>
    <property type="match status" value="1"/>
</dbReference>
<protein>
    <submittedName>
        <fullName evidence="6">S9 family peptidase</fullName>
    </submittedName>
</protein>
<dbReference type="OrthoDB" id="108903at2"/>
<dbReference type="Pfam" id="PF07676">
    <property type="entry name" value="PD40"/>
    <property type="match status" value="3"/>
</dbReference>
<comment type="similarity">
    <text evidence="1">Belongs to the peptidase S9C family.</text>
</comment>
<dbReference type="PANTHER" id="PTHR42776:SF27">
    <property type="entry name" value="DIPEPTIDYL PEPTIDASE FAMILY MEMBER 6"/>
    <property type="match status" value="1"/>
</dbReference>
<dbReference type="RefSeq" id="WP_119546367.1">
    <property type="nucleotide sequence ID" value="NZ_QXIR01000008.1"/>
</dbReference>
<dbReference type="EMBL" id="QXIR01000008">
    <property type="protein sequence ID" value="RIW35322.1"/>
    <property type="molecule type" value="Genomic_DNA"/>
</dbReference>
<feature type="domain" description="Peptidase S9 prolyl oligopeptidase catalytic" evidence="5">
    <location>
        <begin position="449"/>
        <end position="656"/>
    </location>
</feature>
<evidence type="ECO:0000256" key="3">
    <source>
        <dbReference type="ARBA" id="ARBA00022801"/>
    </source>
</evidence>
<dbReference type="Pfam" id="PF00326">
    <property type="entry name" value="Peptidase_S9"/>
    <property type="match status" value="1"/>
</dbReference>
<organism evidence="6 7">
    <name type="scientific">Bacillus salacetis</name>
    <dbReference type="NCBI Taxonomy" id="2315464"/>
    <lineage>
        <taxon>Bacteria</taxon>
        <taxon>Bacillati</taxon>
        <taxon>Bacillota</taxon>
        <taxon>Bacilli</taxon>
        <taxon>Bacillales</taxon>
        <taxon>Bacillaceae</taxon>
        <taxon>Bacillus</taxon>
    </lineage>
</organism>
<keyword evidence="3" id="KW-0378">Hydrolase</keyword>
<dbReference type="Proteomes" id="UP000265801">
    <property type="component" value="Unassembled WGS sequence"/>
</dbReference>
<name>A0A3A1R4H9_9BACI</name>
<reference evidence="6 7" key="1">
    <citation type="submission" date="2018-09" db="EMBL/GenBank/DDBJ databases">
        <title>Bacillus saliacetes sp. nov., isolated from Thai shrimp paste (Ka-pi).</title>
        <authorList>
            <person name="Daroonpunt R."/>
            <person name="Tanasupawat S."/>
            <person name="Yiamsombut S."/>
        </authorList>
    </citation>
    <scope>NUCLEOTIDE SEQUENCE [LARGE SCALE GENOMIC DNA]</scope>
    <source>
        <strain evidence="6 7">SKP7-4</strain>
    </source>
</reference>
<sequence>MTNKKGVTAEDLFQLKSVSDPKLSPNGKEAVYVLTEMDKEKNEYISNLYLVNIETGKSVQWTFGTNRNSSPRWSPDGEKVVFVSNRSDKSQLFLIARDGGEAKQITFCPNGAAQPLWSPCGKNIAFSTAMEEGESLTEGKEEDKDPQPLEVKKMKYKSDDSGFFKGKRNHIAILDLETDDMKPITGGDTDYSLQSWSPDGKYIAYGADKSADLDTSFQTDLFLYDVENSSEKKITNGTGYFGNAAWSPDSRSIALLGHEREFQNATLTKVWLYGLETESLSCMTKDLDSPAGDLMVIDFQQGVTNPGIQWSPDNESFYFMTTDNGNTVLYYGNRDGAIYPALLNDQHIYGFDVDGENQQAILAISDPLLPGDLFMLDIPSGDLKKLTCVNDDFLGQVELAETEAITFKSKDEWDINGWLMKPAGLKEGEKCGLIVEIHGGPHMMYGNTYYHEFQMLAAEGYAVLFINPRGSHGYGQSFVDAVRGDYGGGDYEDVMAAVNHVLENYEFIDKERLGVTGGSYGGFMTNWIVGHTGMFKAAVTQRSICNWVSFYGVSDIGYYFSEWQIDAGLDDIDKLWKHSPLAYANNIKTPLLILHSEKDYRCPIEQAEQLYIAIKRQGKETEMVRFPESNHNLSRNGKPNLRVARLNYIKEWFKKYI</sequence>
<dbReference type="PANTHER" id="PTHR42776">
    <property type="entry name" value="SERINE PEPTIDASE S9 FAMILY MEMBER"/>
    <property type="match status" value="1"/>
</dbReference>
<accession>A0A3A1R4H9</accession>
<proteinExistence type="inferred from homology"/>
<dbReference type="InterPro" id="IPR029058">
    <property type="entry name" value="AB_hydrolase_fold"/>
</dbReference>
<gene>
    <name evidence="6" type="ORF">D3H55_07960</name>
</gene>